<comment type="caution">
    <text evidence="1">The sequence shown here is derived from an EMBL/GenBank/DDBJ whole genome shotgun (WGS) entry which is preliminary data.</text>
</comment>
<evidence type="ECO:0000313" key="2">
    <source>
        <dbReference type="Proteomes" id="UP001239795"/>
    </source>
</evidence>
<dbReference type="AlphaFoldDB" id="A0AAI9XIH2"/>
<sequence length="163" mass="18688">ETISLHRHRFKAFIWYLDLYQPSYVADTLLSADVTTLPAAIIPPLPAPVALFHPSYYRDVVQSDVCNAGGPLQVHYDIQGAIYPSFGHLKVIREDLRQRLQPRQIALACVFKRAMGHYGRPRTISTQNMRASKATECSPRHREQQRHALPPRLGSMFYDLRFT</sequence>
<name>A0AAI9XIH2_9PEZI</name>
<feature type="non-terminal residue" evidence="1">
    <location>
        <position position="1"/>
    </location>
</feature>
<dbReference type="Proteomes" id="UP001239795">
    <property type="component" value="Unassembled WGS sequence"/>
</dbReference>
<organism evidence="1 2">
    <name type="scientific">Colletotrichum melonis</name>
    <dbReference type="NCBI Taxonomy" id="1209925"/>
    <lineage>
        <taxon>Eukaryota</taxon>
        <taxon>Fungi</taxon>
        <taxon>Dikarya</taxon>
        <taxon>Ascomycota</taxon>
        <taxon>Pezizomycotina</taxon>
        <taxon>Sordariomycetes</taxon>
        <taxon>Hypocreomycetidae</taxon>
        <taxon>Glomerellales</taxon>
        <taxon>Glomerellaceae</taxon>
        <taxon>Colletotrichum</taxon>
        <taxon>Colletotrichum acutatum species complex</taxon>
    </lineage>
</organism>
<accession>A0AAI9XIH2</accession>
<proteinExistence type="predicted"/>
<gene>
    <name evidence="1" type="ORF">CMEL01_08296</name>
</gene>
<keyword evidence="2" id="KW-1185">Reference proteome</keyword>
<dbReference type="EMBL" id="MLGG01000068">
    <property type="protein sequence ID" value="KAK1448981.1"/>
    <property type="molecule type" value="Genomic_DNA"/>
</dbReference>
<reference evidence="1 2" key="1">
    <citation type="submission" date="2016-10" db="EMBL/GenBank/DDBJ databases">
        <title>The genome sequence of Colletotrichum fioriniae PJ7.</title>
        <authorList>
            <person name="Baroncelli R."/>
        </authorList>
    </citation>
    <scope>NUCLEOTIDE SEQUENCE [LARGE SCALE GENOMIC DNA]</scope>
    <source>
        <strain evidence="1">Col 31</strain>
    </source>
</reference>
<protein>
    <submittedName>
        <fullName evidence="1">Uncharacterized protein</fullName>
    </submittedName>
</protein>
<evidence type="ECO:0000313" key="1">
    <source>
        <dbReference type="EMBL" id="KAK1448981.1"/>
    </source>
</evidence>